<keyword evidence="4" id="KW-1185">Reference proteome</keyword>
<gene>
    <name evidence="3" type="ORF">CAOG_002373</name>
</gene>
<reference evidence="4" key="1">
    <citation type="submission" date="2011-02" db="EMBL/GenBank/DDBJ databases">
        <title>The Genome Sequence of Capsaspora owczarzaki ATCC 30864.</title>
        <authorList>
            <person name="Russ C."/>
            <person name="Cuomo C."/>
            <person name="Burger G."/>
            <person name="Gray M.W."/>
            <person name="Holland P.W.H."/>
            <person name="King N."/>
            <person name="Lang F.B.F."/>
            <person name="Roger A.J."/>
            <person name="Ruiz-Trillo I."/>
            <person name="Young S.K."/>
            <person name="Zeng Q."/>
            <person name="Gargeya S."/>
            <person name="Alvarado L."/>
            <person name="Berlin A."/>
            <person name="Chapman S.B."/>
            <person name="Chen Z."/>
            <person name="Freedman E."/>
            <person name="Gellesch M."/>
            <person name="Goldberg J."/>
            <person name="Griggs A."/>
            <person name="Gujja S."/>
            <person name="Heilman E."/>
            <person name="Heiman D."/>
            <person name="Howarth C."/>
            <person name="Mehta T."/>
            <person name="Neiman D."/>
            <person name="Pearson M."/>
            <person name="Roberts A."/>
            <person name="Saif S."/>
            <person name="Shea T."/>
            <person name="Shenoy N."/>
            <person name="Sisk P."/>
            <person name="Stolte C."/>
            <person name="Sykes S."/>
            <person name="White J."/>
            <person name="Yandava C."/>
            <person name="Haas B."/>
            <person name="Nusbaum C."/>
            <person name="Birren B."/>
        </authorList>
    </citation>
    <scope>NUCLEOTIDE SEQUENCE</scope>
    <source>
        <strain evidence="4">ATCC 30864</strain>
    </source>
</reference>
<dbReference type="InParanoid" id="A0A0D2VM56"/>
<feature type="compositionally biased region" description="Low complexity" evidence="1">
    <location>
        <begin position="1"/>
        <end position="19"/>
    </location>
</feature>
<evidence type="ECO:0000313" key="4">
    <source>
        <dbReference type="Proteomes" id="UP000008743"/>
    </source>
</evidence>
<dbReference type="PhylomeDB" id="A0A0D2VM56"/>
<evidence type="ECO:0000313" key="3">
    <source>
        <dbReference type="EMBL" id="KJE91207.1"/>
    </source>
</evidence>
<dbReference type="Gene3D" id="1.10.287.110">
    <property type="entry name" value="DnaJ domain"/>
    <property type="match status" value="1"/>
</dbReference>
<organism evidence="3 4">
    <name type="scientific">Capsaspora owczarzaki (strain ATCC 30864)</name>
    <dbReference type="NCBI Taxonomy" id="595528"/>
    <lineage>
        <taxon>Eukaryota</taxon>
        <taxon>Filasterea</taxon>
        <taxon>Capsaspora</taxon>
    </lineage>
</organism>
<evidence type="ECO:0000259" key="2">
    <source>
        <dbReference type="PROSITE" id="PS50076"/>
    </source>
</evidence>
<evidence type="ECO:0000256" key="1">
    <source>
        <dbReference type="SAM" id="MobiDB-lite"/>
    </source>
</evidence>
<dbReference type="FunCoup" id="A0A0D2VM56">
    <property type="interactions" value="554"/>
</dbReference>
<dbReference type="GO" id="GO:0005634">
    <property type="term" value="C:nucleus"/>
    <property type="evidence" value="ECO:0007669"/>
    <property type="project" value="TreeGrafter"/>
</dbReference>
<accession>A0A0D2VM56</accession>
<dbReference type="PRINTS" id="PR00625">
    <property type="entry name" value="JDOMAIN"/>
</dbReference>
<dbReference type="PROSITE" id="PS50076">
    <property type="entry name" value="DNAJ_2"/>
    <property type="match status" value="1"/>
</dbReference>
<dbReference type="RefSeq" id="XP_004349123.1">
    <property type="nucleotide sequence ID" value="XM_004349073.2"/>
</dbReference>
<dbReference type="STRING" id="595528.A0A0D2VM56"/>
<proteinExistence type="predicted"/>
<dbReference type="PANTHER" id="PTHR15606">
    <property type="entry name" value="DNAJ HOMOLOG SUBFAMILY C MEMBER 8/LIPOPOLYSACCHARIDE SPECIFIC RESPONSE-7-RELATED"/>
    <property type="match status" value="1"/>
</dbReference>
<dbReference type="OrthoDB" id="342454at2759"/>
<dbReference type="AlphaFoldDB" id="A0A0D2VM56"/>
<protein>
    <recommendedName>
        <fullName evidence="2">J domain-containing protein</fullName>
    </recommendedName>
</protein>
<sequence>MASTSAAASSASTTTTGTAPRDDELTAALAELKGIAQRDAALSPEVQLARLTNEATKHTSLLNPYEVLQLPFEASESDIKKTYRALSLLVHPDKHADNPQAHEAFEVVNKAYKSLTDPEQATKLKIIVSEAKLMAAEELKRRRKPPTAASAQQQHQILSSGVAILPGEADEVILDKMARAHATLLFVDLDRKRKEHDAREALNKKRARELELEMEESRKKLLLSKQAMDDSRDDRVASWRTFVETGKKSGKTSTGAAKSVSKGFGRGMRPPKLQPEARTEFSLRQQQASDQLHGGPTE</sequence>
<dbReference type="EMBL" id="KE346362">
    <property type="protein sequence ID" value="KJE91207.1"/>
    <property type="molecule type" value="Genomic_DNA"/>
</dbReference>
<dbReference type="OMA" id="EIVNKAW"/>
<dbReference type="PANTHER" id="PTHR15606:SF4">
    <property type="entry name" value="DNAJ HOMOLOG SUBFAMILY C MEMBER 8"/>
    <property type="match status" value="1"/>
</dbReference>
<dbReference type="Pfam" id="PF00226">
    <property type="entry name" value="DnaJ"/>
    <property type="match status" value="1"/>
</dbReference>
<dbReference type="InterPro" id="IPR036869">
    <property type="entry name" value="J_dom_sf"/>
</dbReference>
<dbReference type="InterPro" id="IPR042858">
    <property type="entry name" value="DNAJC8"/>
</dbReference>
<dbReference type="eggNOG" id="KOG1150">
    <property type="taxonomic scope" value="Eukaryota"/>
</dbReference>
<name>A0A0D2VM56_CAPO3</name>
<feature type="domain" description="J" evidence="2">
    <location>
        <begin position="63"/>
        <end position="120"/>
    </location>
</feature>
<dbReference type="SMART" id="SM00271">
    <property type="entry name" value="DnaJ"/>
    <property type="match status" value="1"/>
</dbReference>
<dbReference type="InterPro" id="IPR001623">
    <property type="entry name" value="DnaJ_domain"/>
</dbReference>
<dbReference type="SUPFAM" id="SSF46565">
    <property type="entry name" value="Chaperone J-domain"/>
    <property type="match status" value="1"/>
</dbReference>
<dbReference type="Proteomes" id="UP000008743">
    <property type="component" value="Unassembled WGS sequence"/>
</dbReference>
<feature type="region of interest" description="Disordered" evidence="1">
    <location>
        <begin position="1"/>
        <end position="23"/>
    </location>
</feature>
<feature type="region of interest" description="Disordered" evidence="1">
    <location>
        <begin position="244"/>
        <end position="298"/>
    </location>
</feature>
<dbReference type="CDD" id="cd06257">
    <property type="entry name" value="DnaJ"/>
    <property type="match status" value="1"/>
</dbReference>